<gene>
    <name evidence="3" type="ORF">MNBD_DELTA01-870</name>
</gene>
<dbReference type="InterPro" id="IPR028098">
    <property type="entry name" value="Glyco_trans_4-like_N"/>
</dbReference>
<accession>A0A3B0QXC7</accession>
<dbReference type="Gene3D" id="3.40.50.2000">
    <property type="entry name" value="Glycogen Phosphorylase B"/>
    <property type="match status" value="2"/>
</dbReference>
<dbReference type="InterPro" id="IPR050194">
    <property type="entry name" value="Glycosyltransferase_grp1"/>
</dbReference>
<name>A0A3B0QXC7_9ZZZZ</name>
<evidence type="ECO:0000259" key="1">
    <source>
        <dbReference type="Pfam" id="PF00534"/>
    </source>
</evidence>
<protein>
    <recommendedName>
        <fullName evidence="4">Glycosyltransferase</fullName>
    </recommendedName>
</protein>
<evidence type="ECO:0008006" key="4">
    <source>
        <dbReference type="Google" id="ProtNLM"/>
    </source>
</evidence>
<proteinExistence type="predicted"/>
<organism evidence="3">
    <name type="scientific">hydrothermal vent metagenome</name>
    <dbReference type="NCBI Taxonomy" id="652676"/>
    <lineage>
        <taxon>unclassified sequences</taxon>
        <taxon>metagenomes</taxon>
        <taxon>ecological metagenomes</taxon>
    </lineage>
</organism>
<dbReference type="EMBL" id="UOEA01000077">
    <property type="protein sequence ID" value="VAV84942.1"/>
    <property type="molecule type" value="Genomic_DNA"/>
</dbReference>
<evidence type="ECO:0000259" key="2">
    <source>
        <dbReference type="Pfam" id="PF13439"/>
    </source>
</evidence>
<reference evidence="3" key="1">
    <citation type="submission" date="2018-06" db="EMBL/GenBank/DDBJ databases">
        <authorList>
            <person name="Zhirakovskaya E."/>
        </authorList>
    </citation>
    <scope>NUCLEOTIDE SEQUENCE</scope>
</reference>
<dbReference type="Pfam" id="PF13439">
    <property type="entry name" value="Glyco_transf_4"/>
    <property type="match status" value="1"/>
</dbReference>
<dbReference type="SUPFAM" id="SSF53756">
    <property type="entry name" value="UDP-Glycosyltransferase/glycogen phosphorylase"/>
    <property type="match status" value="1"/>
</dbReference>
<dbReference type="Pfam" id="PF00534">
    <property type="entry name" value="Glycos_transf_1"/>
    <property type="match status" value="1"/>
</dbReference>
<dbReference type="InterPro" id="IPR001296">
    <property type="entry name" value="Glyco_trans_1"/>
</dbReference>
<feature type="domain" description="Glycosyltransferase subfamily 4-like N-terminal" evidence="2">
    <location>
        <begin position="22"/>
        <end position="181"/>
    </location>
</feature>
<evidence type="ECO:0000313" key="3">
    <source>
        <dbReference type="EMBL" id="VAV84942.1"/>
    </source>
</evidence>
<feature type="domain" description="Glycosyl transferase family 1" evidence="1">
    <location>
        <begin position="198"/>
        <end position="353"/>
    </location>
</feature>
<dbReference type="PANTHER" id="PTHR45947:SF3">
    <property type="entry name" value="SULFOQUINOVOSYL TRANSFERASE SQD2"/>
    <property type="match status" value="1"/>
</dbReference>
<dbReference type="PANTHER" id="PTHR45947">
    <property type="entry name" value="SULFOQUINOVOSYL TRANSFERASE SQD2"/>
    <property type="match status" value="1"/>
</dbReference>
<sequence>MQVANSKKKVLMVGKFYPPQYVGGIEYSLQETASGLARSGLDVDVVVSSRNGHSSTEEIDGVTVYRVKRVFNVGSVPISLHYPFKLRKLLQAKHYDVVHLHYPYAIGELSCLFNKINTKLVITYHMNSEYTKLLKKPLIPFMNGLLRKADHIIVSSDNLLKNAKHLKNFRDKCVVIPLSVKDEWFDAPGSEAVAALKAEYGPFVFFAGRLFKTKGADILIEAVRRLDCNLVIAGDGPELEPLKSLAVKLGISERVFFIGAQEKKVLKEFYNAAEVFCLPSLAESFGLVLLEAMAAGTPVISTELGTGTTYINKHEETGLVVDPGNAGMLEEAVKKLMDDEPLRLRMGTAARRRAEDVFCEDFVLSQIMELYRA</sequence>
<dbReference type="AlphaFoldDB" id="A0A3B0QXC7"/>
<dbReference type="GO" id="GO:0016757">
    <property type="term" value="F:glycosyltransferase activity"/>
    <property type="evidence" value="ECO:0007669"/>
    <property type="project" value="InterPro"/>
</dbReference>